<gene>
    <name evidence="3" type="primary">yfdE_2</name>
    <name evidence="3" type="ORF">AELLOGFF_02288</name>
</gene>
<evidence type="ECO:0000256" key="2">
    <source>
        <dbReference type="SAM" id="MobiDB-lite"/>
    </source>
</evidence>
<keyword evidence="4" id="KW-1185">Reference proteome</keyword>
<evidence type="ECO:0000313" key="3">
    <source>
        <dbReference type="EMBL" id="CAA0137557.1"/>
    </source>
</evidence>
<proteinExistence type="predicted"/>
<dbReference type="AlphaFoldDB" id="A0A5S9RBT9"/>
<reference evidence="3 4" key="1">
    <citation type="submission" date="2019-11" db="EMBL/GenBank/DDBJ databases">
        <authorList>
            <person name="Holert J."/>
        </authorList>
    </citation>
    <scope>NUCLEOTIDE SEQUENCE [LARGE SCALE GENOMIC DNA]</scope>
    <source>
        <strain evidence="3">BC8_1</strain>
    </source>
</reference>
<feature type="compositionally biased region" description="Basic and acidic residues" evidence="2">
    <location>
        <begin position="386"/>
        <end position="396"/>
    </location>
</feature>
<accession>A0A5S9RBT9</accession>
<dbReference type="PANTHER" id="PTHR48207">
    <property type="entry name" value="SUCCINATE--HYDROXYMETHYLGLUTARATE COA-TRANSFERASE"/>
    <property type="match status" value="1"/>
</dbReference>
<keyword evidence="1 3" id="KW-0808">Transferase</keyword>
<dbReference type="EC" id="2.8.3.19" evidence="3"/>
<evidence type="ECO:0000256" key="1">
    <source>
        <dbReference type="ARBA" id="ARBA00022679"/>
    </source>
</evidence>
<organism evidence="3 4">
    <name type="scientific">Mycolicibacterium vanbaalenii</name>
    <name type="common">Mycobacterium vanbaalenii</name>
    <dbReference type="NCBI Taxonomy" id="110539"/>
    <lineage>
        <taxon>Bacteria</taxon>
        <taxon>Bacillati</taxon>
        <taxon>Actinomycetota</taxon>
        <taxon>Actinomycetes</taxon>
        <taxon>Mycobacteriales</taxon>
        <taxon>Mycobacteriaceae</taxon>
        <taxon>Mycolicibacterium</taxon>
    </lineage>
</organism>
<dbReference type="GO" id="GO:0008410">
    <property type="term" value="F:CoA-transferase activity"/>
    <property type="evidence" value="ECO:0007669"/>
    <property type="project" value="TreeGrafter"/>
</dbReference>
<dbReference type="EMBL" id="CACSIP010000075">
    <property type="protein sequence ID" value="CAA0137557.1"/>
    <property type="molecule type" value="Genomic_DNA"/>
</dbReference>
<evidence type="ECO:0000313" key="4">
    <source>
        <dbReference type="Proteomes" id="UP000430146"/>
    </source>
</evidence>
<dbReference type="InterPro" id="IPR050483">
    <property type="entry name" value="CoA-transferase_III_domain"/>
</dbReference>
<dbReference type="Proteomes" id="UP000430146">
    <property type="component" value="Unassembled WGS sequence"/>
</dbReference>
<dbReference type="InterPro" id="IPR003673">
    <property type="entry name" value="CoA-Trfase_fam_III"/>
</dbReference>
<dbReference type="Gene3D" id="3.30.1540.10">
    <property type="entry name" value="formyl-coa transferase, domain 3"/>
    <property type="match status" value="1"/>
</dbReference>
<dbReference type="Pfam" id="PF02515">
    <property type="entry name" value="CoA_transf_3"/>
    <property type="match status" value="1"/>
</dbReference>
<feature type="region of interest" description="Disordered" evidence="2">
    <location>
        <begin position="363"/>
        <end position="396"/>
    </location>
</feature>
<name>A0A5S9RBT9_MYCVN</name>
<dbReference type="PANTHER" id="PTHR48207:SF3">
    <property type="entry name" value="SUCCINATE--HYDROXYMETHYLGLUTARATE COA-TRANSFERASE"/>
    <property type="match status" value="1"/>
</dbReference>
<dbReference type="InterPro" id="IPR023606">
    <property type="entry name" value="CoA-Trfase_III_dom_1_sf"/>
</dbReference>
<dbReference type="OrthoDB" id="9797653at2"/>
<protein>
    <submittedName>
        <fullName evidence="3">Acetyl-CoA:oxalate CoA-transferase</fullName>
        <ecNumber evidence="3">2.8.3.19</ecNumber>
    </submittedName>
</protein>
<dbReference type="Gene3D" id="3.40.50.10540">
    <property type="entry name" value="Crotonobetainyl-coa:carnitine coa-transferase, domain 1"/>
    <property type="match status" value="1"/>
</dbReference>
<dbReference type="InterPro" id="IPR044855">
    <property type="entry name" value="CoA-Trfase_III_dom3_sf"/>
</dbReference>
<sequence>MLEPVWGQRVTGAGKPNQGAGALDGVVVADFSRILAGPYMTMLLADLGATVIKVESPAGDDTRQWGPPWDDGISTYYKSINRNKKSVVLDLRREDDRLLARELARRADVMVENLRPGTMARYGLGYDDVAHDNREVVYCSISGFGGQPGGAHLPGYDLLGQAISGLMSVTGEPDGRPLKVGVAVVDVLCGLHACAGVLAALHARNATGSGQLVEVDLLSSALSALVNQASGYLLAGATPRAAGNAHPSVAPYETFAVADGSIAVAVGSDRQFSVLCSVLDLGPLDQDPAYATNAARVANRPALAGKIEKRLATLDRREALALLEAAGVPSGPVNTMDEAFAFAESIGLEPVWTSGGDDYVRAPFRLSGTPPEVRTPAPDLDSSGEQIREWLRSPQP</sequence>
<dbReference type="SUPFAM" id="SSF89796">
    <property type="entry name" value="CoA-transferase family III (CaiB/BaiF)"/>
    <property type="match status" value="1"/>
</dbReference>